<feature type="domain" description="PHR" evidence="4">
    <location>
        <begin position="1155"/>
        <end position="1305"/>
    </location>
</feature>
<dbReference type="Pfam" id="PF13540">
    <property type="entry name" value="RCC1_2"/>
    <property type="match status" value="3"/>
</dbReference>
<dbReference type="GO" id="GO:0005634">
    <property type="term" value="C:nucleus"/>
    <property type="evidence" value="ECO:0007669"/>
    <property type="project" value="TreeGrafter"/>
</dbReference>
<protein>
    <submittedName>
        <fullName evidence="5">Regulator of chromosome condensation 1/beta-lactamase-inhibitor protein II,Regulator of chromosome</fullName>
    </submittedName>
</protein>
<evidence type="ECO:0000313" key="5">
    <source>
        <dbReference type="EMBL" id="VVC32958.1"/>
    </source>
</evidence>
<feature type="region of interest" description="Disordered" evidence="3">
    <location>
        <begin position="793"/>
        <end position="813"/>
    </location>
</feature>
<name>A0A5E4MN68_9HEMI</name>
<dbReference type="GO" id="GO:0005886">
    <property type="term" value="C:plasma membrane"/>
    <property type="evidence" value="ECO:0007669"/>
    <property type="project" value="TreeGrafter"/>
</dbReference>
<evidence type="ECO:0000256" key="2">
    <source>
        <dbReference type="PROSITE-ProRule" id="PRU00235"/>
    </source>
</evidence>
<feature type="domain" description="PHR" evidence="4">
    <location>
        <begin position="1652"/>
        <end position="1810"/>
    </location>
</feature>
<sequence length="2173" mass="241312">MLPEVDGIEQLYKRFFQEAQELPKKPHVKKNSHKVQKGSKLYKDGGWTMYVSGNASSFAVLSAARYAVFDRHAKKSDEVYWTSSSAPISPKTLGRALQSSNNGQGLSNSEIVIPKVVGIGIRSVFELIKESRVSSPDICTKALMALLDIIQYQSPEALKDEPSEVIDPLYELLLEMSIGNHENGTYDFKAISCSCLISLIIIRGDTGKILSTLTTLLMCPLNASPKKIILPKVLTSLQKCVRVLTHGDYETPNWISNGVPKSSEIVTLNLNYLKNVKGLACDGDYLYTYSEYGFHKIGTGFGGTVSGHPYVKVARIPSNSLHTTDVCLGFYQKILYLKVNNGNQSSNHEIEFLDRDTFKKLGRVQLDNSVILDTSCKPVFNDKDRLCFLDQSANNYVIKSIDPSTGKLVNEVPLVLSRRNVRIYGVSDLWDSITAESAINSATDEEVTSVATLKDSFIISIKSGKAMQWSKSNGQSVLNCYRSVWSELSLPNPCKIVKVAAGHDGLHCVLLSDSGSAYFLGVSRRGEDGDHGRYRKQPRVVKPKKIAKLDGQFIIDVACNNGTTALVTKEGLLYMFGKDDTYCDTHTGLVKDLKNAKIVQIALGKAHAIALSAKGHVYSFGINNKGQCGRDICTPQINKNNYPEITNIEPANQKNSANEQGIFDEDCDDNKPNEDICKPGKHNWKHAICMVCTVCGECTGYSISCLSSIRSNRKSGQECGCGEGDAGCSICGCCRICAREVEDNSELAILGPNGAGDNGGMMRLDVIFGIGDKVSTHQEARLDDHLKKRLNKREQRQKRHLVAQPDWSSDGNIDSNVQTANNTNIHFQSRNSILARSFIDDSVNNPGSDIERDTARVTILPPARVFLPSDCPVVQISCGLHHTVLLLNNGKVITFGSNSNGQLGCSLSLTKKGPTILKIPRLKNPIISVSAGSNHTALVSKDGKLYTFGSYLKSQLGRDSGCNHVPLSVEDINPPHTRRAKVVMCCGDQTIVKVDEALINSKILSIAANNDTILVMTSNKCLAINKHDGTCNSYSGSNQIQFDEKHTGMWCFDLLYNNLWHINDISEKVIVTCYNVNNACKKHYDSCSLLSYELALPPTAGISVSRIQVLINLLMCMDILAQNSSMFPIGIASSSSNIPVSSNTVETKKEYLHINRFASLGGGWGYSGHSVEAIRFSVDCNILLVGFGLFGGRGEYSVKLKLYDIGLNGGDQESDGELMAETDELMYECSPRQKHPVLFDESVALYANRWYVACARITGPSSDCGSSGMCSVTSDEQITFTFKSSRKSNNGTDVNAGQIPEILYKTVIPDSLSISTIHTSNTDIHILSDSFSHSVNKECFNALIILLRWSWTTINKHTSEMCLPSSQQNYFMDVSKKDTTSISELKRLMFISQSCFRLLRSYIHEIYPDQVDKIKVPETEALASCVVEVRQLLQKILSDFRPHDVLKNIDRIFIENKAGNEVVKVMMCIKWLNQILNECHSTFISCYHAFYPSPQLKLYSLWDLLMDKKNIDHKNKLLTAVVAALCNTTFRLRDLMPILKPTKLNENTGTSDQDHQYYYPLLINATTSATHTNLKNEPNWDILLTQLLDIIALPVQNAISNGKKPDNDLKSLSTNCSHLVARIVAELSSQATLSEDGTEMVNEREILLTTPSRFNKINQTKTWNAGNGSPDAICFWVDRAGIAIAGCGVFTGNGSYEYELELLAEKNQLEFDEPHGNRWKSLIVTRGSFGPEDSSLNYIADLKFDYPIRIKEKVKYAIRLRNYGGRTNNGDMGASCVKGYDNTLFSFNTCSLSLNGTTQSRGQIPNILYYSNSHDKNCDFERKICNKFKARENTLQLLTTVVDKSLELINMGAEKIKKDPHVYKYLGESAIVNVLLPLVLAHIGPLTSFSKDAKSAIHVLDLINKLLPAVTSINLYSSNKLDIMHKELNDKLDGSKQPGKLKSSKTEIRDYKCMTTSHHYAWVESDHPYKPATVSNYKVKFPKEVKWLCLEFDPRSCTAQTEDSLQLYIPNYRDFTDDDNKHVVTTPYIPVLKKFSNEPLEWPFAAVMLPGNEVMFSLETASDYLKNDRISRYGFRCLVIGYEVEELSKYQGLGYGLVHLETELSFLGGMCVSTLLKCDIILPNDETTHSLEQDSVSVADQIYSKHSGLLKKGYSLAPFLNIQQVMDGVLPLR</sequence>
<proteinExistence type="predicted"/>
<evidence type="ECO:0000259" key="4">
    <source>
        <dbReference type="Pfam" id="PF08005"/>
    </source>
</evidence>
<dbReference type="PROSITE" id="PS50012">
    <property type="entry name" value="RCC1_3"/>
    <property type="match status" value="1"/>
</dbReference>
<dbReference type="InterPro" id="IPR009091">
    <property type="entry name" value="RCC1/BLIP-II"/>
</dbReference>
<dbReference type="GO" id="GO:0061630">
    <property type="term" value="F:ubiquitin protein ligase activity"/>
    <property type="evidence" value="ECO:0007669"/>
    <property type="project" value="TreeGrafter"/>
</dbReference>
<dbReference type="InterPro" id="IPR038648">
    <property type="entry name" value="PHR_sf"/>
</dbReference>
<gene>
    <name evidence="5" type="ORF">CINCED_3A015279</name>
</gene>
<reference evidence="5 6" key="1">
    <citation type="submission" date="2019-08" db="EMBL/GenBank/DDBJ databases">
        <authorList>
            <person name="Alioto T."/>
            <person name="Alioto T."/>
            <person name="Gomez Garrido J."/>
        </authorList>
    </citation>
    <scope>NUCLEOTIDE SEQUENCE [LARGE SCALE GENOMIC DNA]</scope>
</reference>
<evidence type="ECO:0000256" key="1">
    <source>
        <dbReference type="ARBA" id="ARBA00022786"/>
    </source>
</evidence>
<accession>A0A5E4MN68</accession>
<dbReference type="Pfam" id="PF08005">
    <property type="entry name" value="PHR"/>
    <property type="match status" value="2"/>
</dbReference>
<dbReference type="Gene3D" id="2.130.10.30">
    <property type="entry name" value="Regulator of chromosome condensation 1/beta-lactamase-inhibitor protein II"/>
    <property type="match status" value="2"/>
</dbReference>
<dbReference type="PROSITE" id="PS00626">
    <property type="entry name" value="RCC1_2"/>
    <property type="match status" value="2"/>
</dbReference>
<dbReference type="Gene3D" id="2.60.120.820">
    <property type="entry name" value="PHR domain"/>
    <property type="match status" value="2"/>
</dbReference>
<dbReference type="GO" id="GO:0008582">
    <property type="term" value="P:regulation of synaptic assembly at neuromuscular junction"/>
    <property type="evidence" value="ECO:0007669"/>
    <property type="project" value="TreeGrafter"/>
</dbReference>
<dbReference type="PANTHER" id="PTHR45943">
    <property type="entry name" value="E3 UBIQUITIN-PROTEIN LIGASE MYCBP2"/>
    <property type="match status" value="1"/>
</dbReference>
<dbReference type="PRINTS" id="PR00633">
    <property type="entry name" value="RCCNDNSATION"/>
</dbReference>
<evidence type="ECO:0000256" key="3">
    <source>
        <dbReference type="SAM" id="MobiDB-lite"/>
    </source>
</evidence>
<keyword evidence="6" id="KW-1185">Reference proteome</keyword>
<evidence type="ECO:0000313" key="6">
    <source>
        <dbReference type="Proteomes" id="UP000325440"/>
    </source>
</evidence>
<dbReference type="GO" id="GO:0007411">
    <property type="term" value="P:axon guidance"/>
    <property type="evidence" value="ECO:0007669"/>
    <property type="project" value="TreeGrafter"/>
</dbReference>
<feature type="repeat" description="RCC1" evidence="2">
    <location>
        <begin position="890"/>
        <end position="942"/>
    </location>
</feature>
<dbReference type="OrthoDB" id="6050183at2759"/>
<dbReference type="InterPro" id="IPR012983">
    <property type="entry name" value="PHR"/>
</dbReference>
<keyword evidence="1" id="KW-0833">Ubl conjugation pathway</keyword>
<dbReference type="Proteomes" id="UP000325440">
    <property type="component" value="Unassembled WGS sequence"/>
</dbReference>
<dbReference type="PANTHER" id="PTHR45943:SF1">
    <property type="entry name" value="E3 UBIQUITIN-PROTEIN LIGASE MYCBP2"/>
    <property type="match status" value="1"/>
</dbReference>
<organism evidence="5 6">
    <name type="scientific">Cinara cedri</name>
    <dbReference type="NCBI Taxonomy" id="506608"/>
    <lineage>
        <taxon>Eukaryota</taxon>
        <taxon>Metazoa</taxon>
        <taxon>Ecdysozoa</taxon>
        <taxon>Arthropoda</taxon>
        <taxon>Hexapoda</taxon>
        <taxon>Insecta</taxon>
        <taxon>Pterygota</taxon>
        <taxon>Neoptera</taxon>
        <taxon>Paraneoptera</taxon>
        <taxon>Hemiptera</taxon>
        <taxon>Sternorrhyncha</taxon>
        <taxon>Aphidomorpha</taxon>
        <taxon>Aphidoidea</taxon>
        <taxon>Aphididae</taxon>
        <taxon>Lachninae</taxon>
        <taxon>Cinara</taxon>
    </lineage>
</organism>
<dbReference type="InterPro" id="IPR000408">
    <property type="entry name" value="Reg_chr_condens"/>
</dbReference>
<dbReference type="EMBL" id="CABPRJ010000961">
    <property type="protein sequence ID" value="VVC32958.1"/>
    <property type="molecule type" value="Genomic_DNA"/>
</dbReference>
<dbReference type="SUPFAM" id="SSF50985">
    <property type="entry name" value="RCC1/BLIP-II"/>
    <property type="match status" value="2"/>
</dbReference>